<evidence type="ECO:0000256" key="5">
    <source>
        <dbReference type="ARBA" id="ARBA00022694"/>
    </source>
</evidence>
<keyword evidence="4" id="KW-0963">Cytoplasm</keyword>
<keyword evidence="8" id="KW-0067">ATP-binding</keyword>
<evidence type="ECO:0000313" key="12">
    <source>
        <dbReference type="Proteomes" id="UP000637906"/>
    </source>
</evidence>
<dbReference type="NCBIfam" id="TIGR00150">
    <property type="entry name" value="T6A_YjeE"/>
    <property type="match status" value="1"/>
</dbReference>
<accession>A0A8J3MN04</accession>
<dbReference type="Gene3D" id="3.40.50.300">
    <property type="entry name" value="P-loop containing nucleotide triphosphate hydrolases"/>
    <property type="match status" value="1"/>
</dbReference>
<comment type="caution">
    <text evidence="11">The sequence shown here is derived from an EMBL/GenBank/DDBJ whole genome shotgun (WGS) entry which is preliminary data.</text>
</comment>
<protein>
    <recommendedName>
        <fullName evidence="3">tRNA threonylcarbamoyladenosine biosynthesis protein TsaE</fullName>
    </recommendedName>
    <alternativeName>
        <fullName evidence="10">t(6)A37 threonylcarbamoyladenosine biosynthesis protein TsaE</fullName>
    </alternativeName>
</protein>
<name>A0A8J3MN04_9RICK</name>
<organism evidence="11 12">
    <name type="scientific">Candidatus Mesenet longicola</name>
    <dbReference type="NCBI Taxonomy" id="1892558"/>
    <lineage>
        <taxon>Bacteria</taxon>
        <taxon>Pseudomonadati</taxon>
        <taxon>Pseudomonadota</taxon>
        <taxon>Alphaproteobacteria</taxon>
        <taxon>Rickettsiales</taxon>
        <taxon>Anaplasmataceae</taxon>
        <taxon>Candidatus Mesenet</taxon>
    </lineage>
</organism>
<keyword evidence="9" id="KW-0460">Magnesium</keyword>
<sequence length="154" mass="17678">MMHIEKYKAVDISFVELLAKKIAKVVKPPIVIALHGDLGVGKTAFAKFFINTLLPNEVVSSPTFNIMNRYDACDFTIWHLDLYRIKGLDELYDIGVEEVLNAGIAIVEWPELIKKLTVPDIEININYNDDKNDLRDIIIQTKSEKRRSYVTNIR</sequence>
<keyword evidence="5" id="KW-0819">tRNA processing</keyword>
<proteinExistence type="inferred from homology"/>
<dbReference type="PANTHER" id="PTHR33540">
    <property type="entry name" value="TRNA THREONYLCARBAMOYLADENOSINE BIOSYNTHESIS PROTEIN TSAE"/>
    <property type="match status" value="1"/>
</dbReference>
<evidence type="ECO:0000256" key="1">
    <source>
        <dbReference type="ARBA" id="ARBA00004496"/>
    </source>
</evidence>
<dbReference type="InterPro" id="IPR027417">
    <property type="entry name" value="P-loop_NTPase"/>
</dbReference>
<evidence type="ECO:0000256" key="9">
    <source>
        <dbReference type="ARBA" id="ARBA00022842"/>
    </source>
</evidence>
<keyword evidence="12" id="KW-1185">Reference proteome</keyword>
<evidence type="ECO:0000256" key="10">
    <source>
        <dbReference type="ARBA" id="ARBA00032441"/>
    </source>
</evidence>
<gene>
    <name evidence="11" type="ORF">sL5_06950</name>
</gene>
<evidence type="ECO:0000256" key="3">
    <source>
        <dbReference type="ARBA" id="ARBA00019010"/>
    </source>
</evidence>
<dbReference type="GO" id="GO:0005737">
    <property type="term" value="C:cytoplasm"/>
    <property type="evidence" value="ECO:0007669"/>
    <property type="project" value="UniProtKB-SubCell"/>
</dbReference>
<dbReference type="GO" id="GO:0002949">
    <property type="term" value="P:tRNA threonylcarbamoyladenosine modification"/>
    <property type="evidence" value="ECO:0007669"/>
    <property type="project" value="InterPro"/>
</dbReference>
<evidence type="ECO:0000256" key="6">
    <source>
        <dbReference type="ARBA" id="ARBA00022723"/>
    </source>
</evidence>
<keyword evidence="7" id="KW-0547">Nucleotide-binding</keyword>
<evidence type="ECO:0000256" key="2">
    <source>
        <dbReference type="ARBA" id="ARBA00007599"/>
    </source>
</evidence>
<evidence type="ECO:0000256" key="4">
    <source>
        <dbReference type="ARBA" id="ARBA00022490"/>
    </source>
</evidence>
<reference evidence="11 12" key="1">
    <citation type="journal article" date="2021" name="Microb. Ecol.">
        <title>Candidatus Mesenet longicola: Novel Endosymbionts of Brontispa longissima that Induce Cytoplasmic Incompatibility.</title>
        <authorList>
            <person name="Takano S."/>
            <person name="Gotoh Y."/>
            <person name="Hayashi T."/>
        </authorList>
    </citation>
    <scope>NUCLEOTIDE SEQUENCE [LARGE SCALE GENOMIC DNA]</scope>
    <source>
        <strain evidence="11">L5</strain>
    </source>
</reference>
<evidence type="ECO:0000313" key="11">
    <source>
        <dbReference type="EMBL" id="GHM59702.1"/>
    </source>
</evidence>
<dbReference type="Pfam" id="PF02367">
    <property type="entry name" value="TsaE"/>
    <property type="match status" value="1"/>
</dbReference>
<dbReference type="SUPFAM" id="SSF52540">
    <property type="entry name" value="P-loop containing nucleoside triphosphate hydrolases"/>
    <property type="match status" value="1"/>
</dbReference>
<dbReference type="Proteomes" id="UP000637906">
    <property type="component" value="Unassembled WGS sequence"/>
</dbReference>
<comment type="subcellular location">
    <subcellularLocation>
        <location evidence="1">Cytoplasm</location>
    </subcellularLocation>
</comment>
<dbReference type="GO" id="GO:0046872">
    <property type="term" value="F:metal ion binding"/>
    <property type="evidence" value="ECO:0007669"/>
    <property type="project" value="UniProtKB-KW"/>
</dbReference>
<comment type="similarity">
    <text evidence="2">Belongs to the TsaE family.</text>
</comment>
<dbReference type="AlphaFoldDB" id="A0A8J3MN04"/>
<dbReference type="EMBL" id="BNGU01000028">
    <property type="protein sequence ID" value="GHM59702.1"/>
    <property type="molecule type" value="Genomic_DNA"/>
</dbReference>
<dbReference type="InterPro" id="IPR003442">
    <property type="entry name" value="T6A_TsaE"/>
</dbReference>
<dbReference type="GO" id="GO:0005524">
    <property type="term" value="F:ATP binding"/>
    <property type="evidence" value="ECO:0007669"/>
    <property type="project" value="UniProtKB-KW"/>
</dbReference>
<dbReference type="PANTHER" id="PTHR33540:SF2">
    <property type="entry name" value="TRNA THREONYLCARBAMOYLADENOSINE BIOSYNTHESIS PROTEIN TSAE"/>
    <property type="match status" value="1"/>
</dbReference>
<keyword evidence="6" id="KW-0479">Metal-binding</keyword>
<evidence type="ECO:0000256" key="8">
    <source>
        <dbReference type="ARBA" id="ARBA00022840"/>
    </source>
</evidence>
<evidence type="ECO:0000256" key="7">
    <source>
        <dbReference type="ARBA" id="ARBA00022741"/>
    </source>
</evidence>